<dbReference type="PANTHER" id="PTHR38451:SF1">
    <property type="entry name" value="TRNA (ADENINE(22)-N(1))-METHYLTRANSFERASE"/>
    <property type="match status" value="1"/>
</dbReference>
<dbReference type="RefSeq" id="WP_054733048.1">
    <property type="nucleotide sequence ID" value="NZ_AYZM01000148.1"/>
</dbReference>
<dbReference type="STRING" id="1423804.FD14_GL001873"/>
<dbReference type="GO" id="GO:0160105">
    <property type="term" value="F:tRNA (adenine(22)-N1)-methyltransferase activity"/>
    <property type="evidence" value="ECO:0007669"/>
    <property type="project" value="InterPro"/>
</dbReference>
<dbReference type="EMBL" id="AYZM01000148">
    <property type="protein sequence ID" value="KRN18550.1"/>
    <property type="molecule type" value="Genomic_DNA"/>
</dbReference>
<name>A0A0R2ESX5_9LACO</name>
<protein>
    <recommendedName>
        <fullName evidence="3">S-adenosyl-L-methionine-dependent methyltransferase</fullName>
    </recommendedName>
</protein>
<dbReference type="AlphaFoldDB" id="A0A0R2ESX5"/>
<dbReference type="InterPro" id="IPR006901">
    <property type="entry name" value="TrmK"/>
</dbReference>
<comment type="caution">
    <text evidence="1">The sequence shown here is derived from an EMBL/GenBank/DDBJ whole genome shotgun (WGS) entry which is preliminary data.</text>
</comment>
<dbReference type="Gene3D" id="1.10.287.1890">
    <property type="match status" value="1"/>
</dbReference>
<sequence>MNGTHLSNRLQTVADFVKADARVADIGSDHAYLPVHLAQQGQLSYGIAGEVVRGPYENAAVEIQAEGLTDRIIPRLADGLAAIQPEDHIDTVTICGMGGTLIAKILEAGQAHLTHTERLILQPNVGEYNVRRWLQNHAYEIQAERILEEDGHVYEIIVADPVATPITYTPVELKFGPFLLQEKSPVLQQKWRREQARLDQVITTMQQAKNAPAAKIAEFQAQRDQIQEVILNASK</sequence>
<evidence type="ECO:0000313" key="2">
    <source>
        <dbReference type="Proteomes" id="UP000051442"/>
    </source>
</evidence>
<dbReference type="PATRIC" id="fig|1423804.4.peg.2030"/>
<reference evidence="1 2" key="1">
    <citation type="journal article" date="2015" name="Genome Announc.">
        <title>Expanding the biotechnology potential of lactobacilli through comparative genomics of 213 strains and associated genera.</title>
        <authorList>
            <person name="Sun Z."/>
            <person name="Harris H.M."/>
            <person name="McCann A."/>
            <person name="Guo C."/>
            <person name="Argimon S."/>
            <person name="Zhang W."/>
            <person name="Yang X."/>
            <person name="Jeffery I.B."/>
            <person name="Cooney J.C."/>
            <person name="Kagawa T.F."/>
            <person name="Liu W."/>
            <person name="Song Y."/>
            <person name="Salvetti E."/>
            <person name="Wrobel A."/>
            <person name="Rasinkangas P."/>
            <person name="Parkhill J."/>
            <person name="Rea M.C."/>
            <person name="O'Sullivan O."/>
            <person name="Ritari J."/>
            <person name="Douillard F.P."/>
            <person name="Paul Ross R."/>
            <person name="Yang R."/>
            <person name="Briner A.E."/>
            <person name="Felis G.E."/>
            <person name="de Vos W.M."/>
            <person name="Barrangou R."/>
            <person name="Klaenhammer T.R."/>
            <person name="Caufield P.W."/>
            <person name="Cui Y."/>
            <person name="Zhang H."/>
            <person name="O'Toole P.W."/>
        </authorList>
    </citation>
    <scope>NUCLEOTIDE SEQUENCE [LARGE SCALE GENOMIC DNA]</scope>
    <source>
        <strain evidence="1 2">DSM 23365</strain>
    </source>
</reference>
<accession>A0A0R2ESX5</accession>
<gene>
    <name evidence="1" type="ORF">FD14_GL001873</name>
</gene>
<dbReference type="Pfam" id="PF04816">
    <property type="entry name" value="TrmK"/>
    <property type="match status" value="1"/>
</dbReference>
<dbReference type="Gene3D" id="3.40.50.150">
    <property type="entry name" value="Vaccinia Virus protein VP39"/>
    <property type="match status" value="1"/>
</dbReference>
<dbReference type="InterPro" id="IPR029063">
    <property type="entry name" value="SAM-dependent_MTases_sf"/>
</dbReference>
<dbReference type="SUPFAM" id="SSF53335">
    <property type="entry name" value="S-adenosyl-L-methionine-dependent methyltransferases"/>
    <property type="match status" value="1"/>
</dbReference>
<dbReference type="PANTHER" id="PTHR38451">
    <property type="entry name" value="TRNA (ADENINE(22)-N(1))-METHYLTRANSFERASE"/>
    <property type="match status" value="1"/>
</dbReference>
<evidence type="ECO:0000313" key="1">
    <source>
        <dbReference type="EMBL" id="KRN18550.1"/>
    </source>
</evidence>
<dbReference type="PIRSF" id="PIRSF018637">
    <property type="entry name" value="TrmK"/>
    <property type="match status" value="1"/>
</dbReference>
<keyword evidence="2" id="KW-1185">Reference proteome</keyword>
<evidence type="ECO:0008006" key="3">
    <source>
        <dbReference type="Google" id="ProtNLM"/>
    </source>
</evidence>
<organism evidence="1 2">
    <name type="scientific">Secundilactobacillus similis DSM 23365 = JCM 2765</name>
    <dbReference type="NCBI Taxonomy" id="1423804"/>
    <lineage>
        <taxon>Bacteria</taxon>
        <taxon>Bacillati</taxon>
        <taxon>Bacillota</taxon>
        <taxon>Bacilli</taxon>
        <taxon>Lactobacillales</taxon>
        <taxon>Lactobacillaceae</taxon>
        <taxon>Secundilactobacillus</taxon>
    </lineage>
</organism>
<dbReference type="Proteomes" id="UP000051442">
    <property type="component" value="Unassembled WGS sequence"/>
</dbReference>
<dbReference type="OrthoDB" id="5881184at2"/>
<proteinExistence type="predicted"/>